<dbReference type="AlphaFoldDB" id="B9CY58"/>
<proteinExistence type="predicted"/>
<dbReference type="STRING" id="553218.CAMRE0001_0259"/>
<evidence type="ECO:0000313" key="2">
    <source>
        <dbReference type="Proteomes" id="UP000003082"/>
    </source>
</evidence>
<dbReference type="RefSeq" id="WP_002943371.1">
    <property type="nucleotide sequence ID" value="NZ_ACFU01000001.1"/>
</dbReference>
<accession>B9CY58</accession>
<organism evidence="1 2">
    <name type="scientific">Campylobacter rectus RM3267</name>
    <dbReference type="NCBI Taxonomy" id="553218"/>
    <lineage>
        <taxon>Bacteria</taxon>
        <taxon>Pseudomonadati</taxon>
        <taxon>Campylobacterota</taxon>
        <taxon>Epsilonproteobacteria</taxon>
        <taxon>Campylobacterales</taxon>
        <taxon>Campylobacteraceae</taxon>
        <taxon>Campylobacter</taxon>
    </lineage>
</organism>
<gene>
    <name evidence="1" type="ORF">CAMRE0001_0259</name>
</gene>
<reference evidence="1 2" key="1">
    <citation type="submission" date="2008-08" db="EMBL/GenBank/DDBJ databases">
        <authorList>
            <person name="Madupu R."/>
            <person name="Durkin A.S."/>
            <person name="Torralba M."/>
            <person name="Methe B."/>
            <person name="Sutton G.G."/>
            <person name="Strausberg R.L."/>
            <person name="Nelson K.E."/>
        </authorList>
    </citation>
    <scope>NUCLEOTIDE SEQUENCE [LARGE SCALE GENOMIC DNA]</scope>
    <source>
        <strain evidence="1 2">RM3267</strain>
    </source>
</reference>
<dbReference type="Proteomes" id="UP000003082">
    <property type="component" value="Unassembled WGS sequence"/>
</dbReference>
<evidence type="ECO:0000313" key="1">
    <source>
        <dbReference type="EMBL" id="EEF15426.1"/>
    </source>
</evidence>
<comment type="caution">
    <text evidence="1">The sequence shown here is derived from an EMBL/GenBank/DDBJ whole genome shotgun (WGS) entry which is preliminary data.</text>
</comment>
<protein>
    <submittedName>
        <fullName evidence="1">Uncharacterized protein</fullName>
    </submittedName>
</protein>
<dbReference type="EMBL" id="ACFU01000001">
    <property type="protein sequence ID" value="EEF15426.1"/>
    <property type="molecule type" value="Genomic_DNA"/>
</dbReference>
<sequence>MRNKTCKFDCFIGCAVKLGLKTASSDVGCASTHRLVLLCDDDFVVSEDSISRNLAEISSRQTYKTA</sequence>
<name>B9CY58_CAMRE</name>
<keyword evidence="2" id="KW-1185">Reference proteome</keyword>